<gene>
    <name evidence="2" type="ORF">KI387_016962</name>
</gene>
<reference evidence="2 3" key="1">
    <citation type="journal article" date="2021" name="Nat. Plants">
        <title>The Taxus genome provides insights into paclitaxel biosynthesis.</title>
        <authorList>
            <person name="Xiong X."/>
            <person name="Gou J."/>
            <person name="Liao Q."/>
            <person name="Li Y."/>
            <person name="Zhou Q."/>
            <person name="Bi G."/>
            <person name="Li C."/>
            <person name="Du R."/>
            <person name="Wang X."/>
            <person name="Sun T."/>
            <person name="Guo L."/>
            <person name="Liang H."/>
            <person name="Lu P."/>
            <person name="Wu Y."/>
            <person name="Zhang Z."/>
            <person name="Ro D.K."/>
            <person name="Shang Y."/>
            <person name="Huang S."/>
            <person name="Yan J."/>
        </authorList>
    </citation>
    <scope>NUCLEOTIDE SEQUENCE [LARGE SCALE GENOMIC DNA]</scope>
    <source>
        <strain evidence="2">Ta-2019</strain>
    </source>
</reference>
<accession>A0AA38LEW7</accession>
<evidence type="ECO:0000313" key="3">
    <source>
        <dbReference type="Proteomes" id="UP000824469"/>
    </source>
</evidence>
<comment type="caution">
    <text evidence="2">The sequence shown here is derived from an EMBL/GenBank/DDBJ whole genome shotgun (WGS) entry which is preliminary data.</text>
</comment>
<feature type="non-terminal residue" evidence="2">
    <location>
        <position position="193"/>
    </location>
</feature>
<name>A0AA38LEW7_TAXCH</name>
<dbReference type="AlphaFoldDB" id="A0AA38LEW7"/>
<keyword evidence="3" id="KW-1185">Reference proteome</keyword>
<feature type="non-terminal residue" evidence="2">
    <location>
        <position position="1"/>
    </location>
</feature>
<organism evidence="2 3">
    <name type="scientific">Taxus chinensis</name>
    <name type="common">Chinese yew</name>
    <name type="synonym">Taxus wallichiana var. chinensis</name>
    <dbReference type="NCBI Taxonomy" id="29808"/>
    <lineage>
        <taxon>Eukaryota</taxon>
        <taxon>Viridiplantae</taxon>
        <taxon>Streptophyta</taxon>
        <taxon>Embryophyta</taxon>
        <taxon>Tracheophyta</taxon>
        <taxon>Spermatophyta</taxon>
        <taxon>Pinopsida</taxon>
        <taxon>Pinidae</taxon>
        <taxon>Conifers II</taxon>
        <taxon>Cupressales</taxon>
        <taxon>Taxaceae</taxon>
        <taxon>Taxus</taxon>
    </lineage>
</organism>
<proteinExistence type="predicted"/>
<dbReference type="Proteomes" id="UP000824469">
    <property type="component" value="Unassembled WGS sequence"/>
</dbReference>
<dbReference type="EMBL" id="JAHRHJ020000003">
    <property type="protein sequence ID" value="KAH9322323.1"/>
    <property type="molecule type" value="Genomic_DNA"/>
</dbReference>
<dbReference type="OMA" id="VDELPWE"/>
<sequence length="193" mass="21892">NITFSRPEPRSWFGPNGQYVKELPCPSCRGRGYMLCTECGIHRSSPSCPQCHGKGLSTCRQCLGECVIWEESVDELPWEKARTSSPISIVEDDAIDKMEIELVPKRKSKRVYSSTPPDVGAKISRTLRNLNAVTGMFSKRMKKVHSDPVLHAQRVEAMKRAKRTPAARKHMSKKLKSFFSNPENRLKRSLSMK</sequence>
<feature type="compositionally biased region" description="Basic residues" evidence="1">
    <location>
        <begin position="160"/>
        <end position="176"/>
    </location>
</feature>
<dbReference type="PANTHER" id="PTHR23002">
    <property type="entry name" value="ZINC FINGER CCHC DOMAIN CONTAINING PROTEIN"/>
    <property type="match status" value="1"/>
</dbReference>
<evidence type="ECO:0000313" key="2">
    <source>
        <dbReference type="EMBL" id="KAH9322323.1"/>
    </source>
</evidence>
<feature type="region of interest" description="Disordered" evidence="1">
    <location>
        <begin position="159"/>
        <end position="193"/>
    </location>
</feature>
<evidence type="ECO:0000256" key="1">
    <source>
        <dbReference type="SAM" id="MobiDB-lite"/>
    </source>
</evidence>
<dbReference type="InterPro" id="IPR051714">
    <property type="entry name" value="Znf_CCHC_NABP"/>
</dbReference>
<protein>
    <submittedName>
        <fullName evidence="2">Uncharacterized protein</fullName>
    </submittedName>
</protein>